<name>A0ABV4BRR8_9CLOT</name>
<dbReference type="PANTHER" id="PTHR10443">
    <property type="entry name" value="MICROSOMAL DIPEPTIDASE"/>
    <property type="match status" value="1"/>
</dbReference>
<dbReference type="InterPro" id="IPR032466">
    <property type="entry name" value="Metal_Hydrolase"/>
</dbReference>
<keyword evidence="2" id="KW-1185">Reference proteome</keyword>
<comment type="caution">
    <text evidence="1">The sequence shown here is derived from an EMBL/GenBank/DDBJ whole genome shotgun (WGS) entry which is preliminary data.</text>
</comment>
<dbReference type="SUPFAM" id="SSF51556">
    <property type="entry name" value="Metallo-dependent hydrolases"/>
    <property type="match status" value="1"/>
</dbReference>
<dbReference type="PANTHER" id="PTHR10443:SF12">
    <property type="entry name" value="DIPEPTIDASE"/>
    <property type="match status" value="1"/>
</dbReference>
<reference evidence="1 2" key="1">
    <citation type="submission" date="2024-08" db="EMBL/GenBank/DDBJ databases">
        <title>Clostridium lapicellarii sp. nov., and Clostridium renhuaiense sp. nov., two species isolated from the mud in a fermentation cellar used for producing sauce-flavour Chinese liquors.</title>
        <authorList>
            <person name="Yang F."/>
            <person name="Wang H."/>
            <person name="Chen L.Q."/>
            <person name="Zhou N."/>
            <person name="Lu J.J."/>
            <person name="Pu X.X."/>
            <person name="Wan B."/>
            <person name="Wang L."/>
            <person name="Liu S.J."/>
        </authorList>
    </citation>
    <scope>NUCLEOTIDE SEQUENCE [LARGE SCALE GENOMIC DNA]</scope>
    <source>
        <strain evidence="1 2">MT-5</strain>
    </source>
</reference>
<gene>
    <name evidence="1" type="ORF">AB8U03_09535</name>
</gene>
<dbReference type="Proteomes" id="UP001564657">
    <property type="component" value="Unassembled WGS sequence"/>
</dbReference>
<dbReference type="PROSITE" id="PS51365">
    <property type="entry name" value="RENAL_DIPEPTIDASE_2"/>
    <property type="match status" value="1"/>
</dbReference>
<dbReference type="EMBL" id="JBGEWD010000008">
    <property type="protein sequence ID" value="MEY8000431.1"/>
    <property type="molecule type" value="Genomic_DNA"/>
</dbReference>
<accession>A0ABV4BRR8</accession>
<dbReference type="Pfam" id="PF01244">
    <property type="entry name" value="Peptidase_M19"/>
    <property type="match status" value="1"/>
</dbReference>
<dbReference type="InterPro" id="IPR008257">
    <property type="entry name" value="Pept_M19"/>
</dbReference>
<dbReference type="Gene3D" id="3.20.20.140">
    <property type="entry name" value="Metal-dependent hydrolases"/>
    <property type="match status" value="1"/>
</dbReference>
<proteinExistence type="predicted"/>
<evidence type="ECO:0000313" key="1">
    <source>
        <dbReference type="EMBL" id="MEY8000431.1"/>
    </source>
</evidence>
<organism evidence="1 2">
    <name type="scientific">Clostridium moutaii</name>
    <dbReference type="NCBI Taxonomy" id="3240932"/>
    <lineage>
        <taxon>Bacteria</taxon>
        <taxon>Bacillati</taxon>
        <taxon>Bacillota</taxon>
        <taxon>Clostridia</taxon>
        <taxon>Eubacteriales</taxon>
        <taxon>Clostridiaceae</taxon>
        <taxon>Clostridium</taxon>
    </lineage>
</organism>
<sequence length="339" mass="38101">MGWGILSPFPLNILMKIFDGHSDILTDVTIKRMEGKKNILKNYHIDRLKKGGVGASILVNWVDPPFDKNPMNRMIQVLGSTFEEIQDMADCAAIAYNAEDIEKIKENGKFAIILGFEGLSGLGKNVSFLNALYFLGIRHSMLTWNEENEFATGVLSPHEDRGVTKLGVQALKKMEQLKMIVDVSHANEKTFWDIYENTTRPFIASHSNCYAICPSNRNLKDDQIKAVAERGCVIGMNAWPDFISNDGNPTLEKFAYHVDHIADLVGIDHISLGFDFCDFLGTDSTESFQQGSLNATPGIEDASKISNFLKILKKRGYTKEQIEKISYRNIMRVIREILG</sequence>
<evidence type="ECO:0000313" key="2">
    <source>
        <dbReference type="Proteomes" id="UP001564657"/>
    </source>
</evidence>
<dbReference type="RefSeq" id="WP_369704326.1">
    <property type="nucleotide sequence ID" value="NZ_JBGEWD010000008.1"/>
</dbReference>
<dbReference type="CDD" id="cd01301">
    <property type="entry name" value="rDP_like"/>
    <property type="match status" value="1"/>
</dbReference>
<protein>
    <submittedName>
        <fullName evidence="1">Dipeptidase</fullName>
    </submittedName>
</protein>